<comment type="pathway">
    <text evidence="4">Carbohydrate degradation; glycolysis; pyruvate from D-glyceraldehyde 3-phosphate: step 4/5.</text>
</comment>
<keyword evidence="11" id="KW-0509">mRNA transport</keyword>
<evidence type="ECO:0000256" key="1">
    <source>
        <dbReference type="ARBA" id="ARBA00001946"/>
    </source>
</evidence>
<dbReference type="EMBL" id="CM017696">
    <property type="protein sequence ID" value="TYH02766.1"/>
    <property type="molecule type" value="Genomic_DNA"/>
</dbReference>
<dbReference type="InterPro" id="IPR029017">
    <property type="entry name" value="Enolase-like_N"/>
</dbReference>
<evidence type="ECO:0000259" key="19">
    <source>
        <dbReference type="SMART" id="SM01193"/>
    </source>
</evidence>
<evidence type="ECO:0000256" key="8">
    <source>
        <dbReference type="ARBA" id="ARBA00022448"/>
    </source>
</evidence>
<evidence type="ECO:0000256" key="4">
    <source>
        <dbReference type="ARBA" id="ARBA00005031"/>
    </source>
</evidence>
<evidence type="ECO:0000256" key="10">
    <source>
        <dbReference type="ARBA" id="ARBA00022701"/>
    </source>
</evidence>
<proteinExistence type="inferred from homology"/>
<dbReference type="CDD" id="cd03313">
    <property type="entry name" value="enolase"/>
    <property type="match status" value="1"/>
</dbReference>
<dbReference type="SUPFAM" id="SSF51604">
    <property type="entry name" value="Enolase C-terminal domain-like"/>
    <property type="match status" value="1"/>
</dbReference>
<keyword evidence="12" id="KW-0460">Magnesium</keyword>
<dbReference type="GO" id="GO:0004634">
    <property type="term" value="F:phosphopyruvate hydratase activity"/>
    <property type="evidence" value="ECO:0007669"/>
    <property type="project" value="UniProtKB-EC"/>
</dbReference>
<dbReference type="AlphaFoldDB" id="A0A5D2FBG7"/>
<comment type="cofactor">
    <cofactor evidence="1">
        <name>Mg(2+)</name>
        <dbReference type="ChEBI" id="CHEBI:18420"/>
    </cofactor>
</comment>
<dbReference type="Gene3D" id="3.20.20.120">
    <property type="entry name" value="Enolase-like C-terminal domain"/>
    <property type="match status" value="1"/>
</dbReference>
<dbReference type="UniPathway" id="UPA00109">
    <property type="reaction ID" value="UER00187"/>
</dbReference>
<comment type="similarity">
    <text evidence="5">Belongs to the enolase family.</text>
</comment>
<protein>
    <recommendedName>
        <fullName evidence="7">Dynein light chain 1, cytoplasmic</fullName>
        <ecNumber evidence="6">4.2.1.11</ecNumber>
    </recommendedName>
</protein>
<dbReference type="FunFam" id="3.30.390.10:FF:000001">
    <property type="entry name" value="Enolase"/>
    <property type="match status" value="1"/>
</dbReference>
<evidence type="ECO:0000256" key="12">
    <source>
        <dbReference type="ARBA" id="ARBA00022842"/>
    </source>
</evidence>
<dbReference type="InterPro" id="IPR000941">
    <property type="entry name" value="Enolase"/>
</dbReference>
<dbReference type="GO" id="GO:0005874">
    <property type="term" value="C:microtubule"/>
    <property type="evidence" value="ECO:0007669"/>
    <property type="project" value="UniProtKB-KW"/>
</dbReference>
<gene>
    <name evidence="20" type="ORF">ES288_A09G166900v1</name>
</gene>
<evidence type="ECO:0000256" key="16">
    <source>
        <dbReference type="ARBA" id="ARBA00023239"/>
    </source>
</evidence>
<dbReference type="InterPro" id="IPR020810">
    <property type="entry name" value="Enolase_C"/>
</dbReference>
<dbReference type="PANTHER" id="PTHR11902:SF1">
    <property type="entry name" value="ENOLASE"/>
    <property type="match status" value="1"/>
</dbReference>
<evidence type="ECO:0000256" key="5">
    <source>
        <dbReference type="ARBA" id="ARBA00009604"/>
    </source>
</evidence>
<dbReference type="GO" id="GO:0015031">
    <property type="term" value="P:protein transport"/>
    <property type="evidence" value="ECO:0007669"/>
    <property type="project" value="UniProtKB-KW"/>
</dbReference>
<dbReference type="GO" id="GO:0030286">
    <property type="term" value="C:dynein complex"/>
    <property type="evidence" value="ECO:0007669"/>
    <property type="project" value="InterPro"/>
</dbReference>
<dbReference type="SUPFAM" id="SSF54648">
    <property type="entry name" value="DLC"/>
    <property type="match status" value="1"/>
</dbReference>
<dbReference type="NCBIfam" id="TIGR01060">
    <property type="entry name" value="eno"/>
    <property type="match status" value="1"/>
</dbReference>
<keyword evidence="17" id="KW-0539">Nucleus</keyword>
<dbReference type="GO" id="GO:0000015">
    <property type="term" value="C:phosphopyruvate hydratase complex"/>
    <property type="evidence" value="ECO:0007669"/>
    <property type="project" value="InterPro"/>
</dbReference>
<dbReference type="InterPro" id="IPR020811">
    <property type="entry name" value="Enolase_N"/>
</dbReference>
<evidence type="ECO:0000313" key="20">
    <source>
        <dbReference type="EMBL" id="TYH02766.1"/>
    </source>
</evidence>
<dbReference type="GO" id="GO:0000287">
    <property type="term" value="F:magnesium ion binding"/>
    <property type="evidence" value="ECO:0007669"/>
    <property type="project" value="InterPro"/>
</dbReference>
<evidence type="ECO:0000313" key="21">
    <source>
        <dbReference type="Proteomes" id="UP000323506"/>
    </source>
</evidence>
<dbReference type="FunFam" id="3.30.740.10:FF:000005">
    <property type="entry name" value="Dynein light chain"/>
    <property type="match status" value="1"/>
</dbReference>
<dbReference type="SMART" id="SM01193">
    <property type="entry name" value="Enolase_N"/>
    <property type="match status" value="1"/>
</dbReference>
<evidence type="ECO:0000256" key="11">
    <source>
        <dbReference type="ARBA" id="ARBA00022816"/>
    </source>
</evidence>
<reference evidence="20 21" key="1">
    <citation type="submission" date="2019-06" db="EMBL/GenBank/DDBJ databases">
        <title>WGS assembly of Gossypium darwinii.</title>
        <authorList>
            <person name="Chen Z.J."/>
            <person name="Sreedasyam A."/>
            <person name="Ando A."/>
            <person name="Song Q."/>
            <person name="De L."/>
            <person name="Hulse-Kemp A."/>
            <person name="Ding M."/>
            <person name="Ye W."/>
            <person name="Kirkbride R."/>
            <person name="Jenkins J."/>
            <person name="Plott C."/>
            <person name="Lovell J."/>
            <person name="Lin Y.-M."/>
            <person name="Vaughn R."/>
            <person name="Liu B."/>
            <person name="Li W."/>
            <person name="Simpson S."/>
            <person name="Scheffler B."/>
            <person name="Saski C."/>
            <person name="Grover C."/>
            <person name="Hu G."/>
            <person name="Conover J."/>
            <person name="Carlson J."/>
            <person name="Shu S."/>
            <person name="Boston L."/>
            <person name="Williams M."/>
            <person name="Peterson D."/>
            <person name="Mcgee K."/>
            <person name="Jones D."/>
            <person name="Wendel J."/>
            <person name="Stelly D."/>
            <person name="Grimwood J."/>
            <person name="Schmutz J."/>
        </authorList>
    </citation>
    <scope>NUCLEOTIDE SEQUENCE [LARGE SCALE GENOMIC DNA]</scope>
    <source>
        <strain evidence="20">1808015.09</strain>
    </source>
</reference>
<dbReference type="PANTHER" id="PTHR11902">
    <property type="entry name" value="ENOLASE"/>
    <property type="match status" value="1"/>
</dbReference>
<dbReference type="SFLD" id="SFLDS00001">
    <property type="entry name" value="Enolase"/>
    <property type="match status" value="1"/>
</dbReference>
<dbReference type="Proteomes" id="UP000323506">
    <property type="component" value="Chromosome A09"/>
</dbReference>
<dbReference type="PRINTS" id="PR00148">
    <property type="entry name" value="ENOLASE"/>
</dbReference>
<dbReference type="GO" id="GO:0005634">
    <property type="term" value="C:nucleus"/>
    <property type="evidence" value="ECO:0007669"/>
    <property type="project" value="UniProtKB-SubCell"/>
</dbReference>
<evidence type="ECO:0000259" key="18">
    <source>
        <dbReference type="SMART" id="SM01192"/>
    </source>
</evidence>
<dbReference type="InterPro" id="IPR001372">
    <property type="entry name" value="Dynein_light_chain_typ-1/2"/>
</dbReference>
<dbReference type="GO" id="GO:0007017">
    <property type="term" value="P:microtubule-based process"/>
    <property type="evidence" value="ECO:0007669"/>
    <property type="project" value="InterPro"/>
</dbReference>
<dbReference type="InterPro" id="IPR037177">
    <property type="entry name" value="DLC_sf"/>
</dbReference>
<keyword evidence="16" id="KW-0456">Lyase</keyword>
<keyword evidence="8" id="KW-0813">Transport</keyword>
<evidence type="ECO:0000256" key="9">
    <source>
        <dbReference type="ARBA" id="ARBA00022490"/>
    </source>
</evidence>
<dbReference type="SFLD" id="SFLDF00002">
    <property type="entry name" value="enolase"/>
    <property type="match status" value="1"/>
</dbReference>
<accession>A0A5D2FBG7</accession>
<feature type="domain" description="Enolase N-terminal" evidence="19">
    <location>
        <begin position="150"/>
        <end position="285"/>
    </location>
</feature>
<evidence type="ECO:0000256" key="13">
    <source>
        <dbReference type="ARBA" id="ARBA00022927"/>
    </source>
</evidence>
<dbReference type="InterPro" id="IPR036849">
    <property type="entry name" value="Enolase-like_C_sf"/>
</dbReference>
<dbReference type="Gene3D" id="3.30.740.10">
    <property type="entry name" value="Protein Inhibitor Of Neuronal Nitric Oxide Synthase"/>
    <property type="match status" value="1"/>
</dbReference>
<keyword evidence="9" id="KW-0963">Cytoplasm</keyword>
<dbReference type="FunFam" id="3.20.20.120:FF:000002">
    <property type="entry name" value="Enolase 1"/>
    <property type="match status" value="1"/>
</dbReference>
<dbReference type="SMART" id="SM01375">
    <property type="entry name" value="Dynein_light"/>
    <property type="match status" value="1"/>
</dbReference>
<dbReference type="Gene3D" id="3.30.390.10">
    <property type="entry name" value="Enolase-like, N-terminal domain"/>
    <property type="match status" value="1"/>
</dbReference>
<comment type="subcellular location">
    <subcellularLocation>
        <location evidence="3">Cytoplasm</location>
        <location evidence="3">Cytoskeleton</location>
    </subcellularLocation>
    <subcellularLocation>
        <location evidence="2">Nucleus</location>
    </subcellularLocation>
</comment>
<evidence type="ECO:0000256" key="2">
    <source>
        <dbReference type="ARBA" id="ARBA00004123"/>
    </source>
</evidence>
<dbReference type="Pfam" id="PF01221">
    <property type="entry name" value="Dynein_light"/>
    <property type="match status" value="1"/>
</dbReference>
<dbReference type="SUPFAM" id="SSF54826">
    <property type="entry name" value="Enolase N-terminal domain-like"/>
    <property type="match status" value="1"/>
</dbReference>
<evidence type="ECO:0000256" key="3">
    <source>
        <dbReference type="ARBA" id="ARBA00004245"/>
    </source>
</evidence>
<keyword evidence="15" id="KW-0206">Cytoskeleton</keyword>
<dbReference type="GO" id="GO:0051028">
    <property type="term" value="P:mRNA transport"/>
    <property type="evidence" value="ECO:0007669"/>
    <property type="project" value="UniProtKB-KW"/>
</dbReference>
<dbReference type="Pfam" id="PF00113">
    <property type="entry name" value="Enolase_C"/>
    <property type="match status" value="1"/>
</dbReference>
<dbReference type="EC" id="4.2.1.11" evidence="6"/>
<keyword evidence="14" id="KW-0324">Glycolysis</keyword>
<dbReference type="GO" id="GO:0006096">
    <property type="term" value="P:glycolytic process"/>
    <property type="evidence" value="ECO:0007669"/>
    <property type="project" value="UniProtKB-UniPathway"/>
</dbReference>
<evidence type="ECO:0000256" key="15">
    <source>
        <dbReference type="ARBA" id="ARBA00023212"/>
    </source>
</evidence>
<feature type="domain" description="Enolase C-terminal TIM barrel" evidence="18">
    <location>
        <begin position="293"/>
        <end position="587"/>
    </location>
</feature>
<evidence type="ECO:0000256" key="7">
    <source>
        <dbReference type="ARBA" id="ARBA00015062"/>
    </source>
</evidence>
<keyword evidence="21" id="KW-1185">Reference proteome</keyword>
<evidence type="ECO:0000256" key="6">
    <source>
        <dbReference type="ARBA" id="ARBA00012058"/>
    </source>
</evidence>
<organism evidence="20 21">
    <name type="scientific">Gossypium darwinii</name>
    <name type="common">Darwin's cotton</name>
    <name type="synonym">Gossypium barbadense var. darwinii</name>
    <dbReference type="NCBI Taxonomy" id="34276"/>
    <lineage>
        <taxon>Eukaryota</taxon>
        <taxon>Viridiplantae</taxon>
        <taxon>Streptophyta</taxon>
        <taxon>Embryophyta</taxon>
        <taxon>Tracheophyta</taxon>
        <taxon>Spermatophyta</taxon>
        <taxon>Magnoliopsida</taxon>
        <taxon>eudicotyledons</taxon>
        <taxon>Gunneridae</taxon>
        <taxon>Pentapetalae</taxon>
        <taxon>rosids</taxon>
        <taxon>malvids</taxon>
        <taxon>Malvales</taxon>
        <taxon>Malvaceae</taxon>
        <taxon>Malvoideae</taxon>
        <taxon>Gossypium</taxon>
    </lineage>
</organism>
<sequence>MKDDMQKEAVNIAISAFEKNNVKKDVAEYIKKEFDKKYGPTWHCIVGSNFGPNKTLLRSLGHRHFSDLTGTKTKRNYANNVSEYNTVLASLNAKRSKGNRRYDVIECDPLVRKGLEITAKHMVIPYMSMLLPPQNWTGSQKSSNLMAATIVSIKARQIFDSRGNPTVEVDVETSNGRKARAAVPSGASTGVYEALELRDGGSDYLGKAVSKAVANVNTIIGPALIGKDPTQQTAIDNFMVQQLDGTQNEWGWCKQKLGANAILAVSLAVCKAGAEVLNIPLYRHIANLAGNKKLVLPVPAFNVINGGSHAGNKLAMQEFMILPTGASSFKEAMKMGVEVYHNLKSVIKKKYGQDATNVGDEGGFAPNIQENKEGLELLKTAIAKAGYTGKVVIGMDVAASEFYGSADKTYDLNFKEEKNDGSQKISGDALKDLYKSFVSEYPIESIEDPFDQDDWEHYSKLTNEIGTKVQIVGDDLLVTNPKRVAKAIKEKTCNAFLLKVNQIGSVTESIEAVKMSKKAGWGVMASHRSGETEDTFIADLSVGLATGQIKTGAPCRSERLAKYNQLLRIEEELGSDAIYAGASFRAPVEPY</sequence>
<keyword evidence="13" id="KW-0653">Protein transport</keyword>
<keyword evidence="10" id="KW-0493">Microtubule</keyword>
<dbReference type="Pfam" id="PF03952">
    <property type="entry name" value="Enolase_N"/>
    <property type="match status" value="1"/>
</dbReference>
<name>A0A5D2FBG7_GOSDA</name>
<dbReference type="SMART" id="SM01192">
    <property type="entry name" value="Enolase_C"/>
    <property type="match status" value="1"/>
</dbReference>
<evidence type="ECO:0000256" key="17">
    <source>
        <dbReference type="ARBA" id="ARBA00023242"/>
    </source>
</evidence>
<evidence type="ECO:0000256" key="14">
    <source>
        <dbReference type="ARBA" id="ARBA00023152"/>
    </source>
</evidence>
<dbReference type="SFLD" id="SFLDG00178">
    <property type="entry name" value="enolase"/>
    <property type="match status" value="1"/>
</dbReference>
<dbReference type="HAMAP" id="MF_00318">
    <property type="entry name" value="Enolase"/>
    <property type="match status" value="1"/>
</dbReference>